<feature type="compositionally biased region" description="Basic and acidic residues" evidence="1">
    <location>
        <begin position="91"/>
        <end position="101"/>
    </location>
</feature>
<evidence type="ECO:0000256" key="1">
    <source>
        <dbReference type="SAM" id="MobiDB-lite"/>
    </source>
</evidence>
<dbReference type="Pfam" id="PF11350">
    <property type="entry name" value="DUF3152"/>
    <property type="match status" value="1"/>
</dbReference>
<organism evidence="3 4">
    <name type="scientific">Streptomyces collinus (strain DSM 40733 / Tue 365)</name>
    <dbReference type="NCBI Taxonomy" id="1214242"/>
    <lineage>
        <taxon>Bacteria</taxon>
        <taxon>Bacillati</taxon>
        <taxon>Actinomycetota</taxon>
        <taxon>Actinomycetes</taxon>
        <taxon>Kitasatosporales</taxon>
        <taxon>Streptomycetaceae</taxon>
        <taxon>Streptomyces</taxon>
    </lineage>
</organism>
<dbReference type="Proteomes" id="UP000015423">
    <property type="component" value="Chromosome"/>
</dbReference>
<reference evidence="4" key="1">
    <citation type="submission" date="2012-10" db="EMBL/GenBank/DDBJ databases">
        <title>The complete genome sequence of Streptomyces collinus Tu 365.</title>
        <authorList>
            <person name="Ruckert C."/>
            <person name="Szczepanowski R."/>
            <person name="Goesmann A."/>
            <person name="Pross E.K."/>
            <person name="Musiol E.M."/>
            <person name="Blin K."/>
            <person name="Wohlleben W."/>
            <person name="Puhler A."/>
            <person name="Weber T."/>
            <person name="Kalinowski J."/>
        </authorList>
    </citation>
    <scope>NUCLEOTIDE SEQUENCE [LARGE SCALE GENOMIC DNA]</scope>
    <source>
        <strain evidence="4">DSM 40733 / Tue 365</strain>
    </source>
</reference>
<dbReference type="eggNOG" id="COG5479">
    <property type="taxonomic scope" value="Bacteria"/>
</dbReference>
<proteinExistence type="predicted"/>
<dbReference type="InterPro" id="IPR022603">
    <property type="entry name" value="DUF3152"/>
</dbReference>
<evidence type="ECO:0000313" key="3">
    <source>
        <dbReference type="EMBL" id="AGS71679.1"/>
    </source>
</evidence>
<keyword evidence="4" id="KW-1185">Reference proteome</keyword>
<protein>
    <recommendedName>
        <fullName evidence="2">DUF3152 domain-containing protein</fullName>
    </recommendedName>
</protein>
<feature type="compositionally biased region" description="Low complexity" evidence="1">
    <location>
        <begin position="1"/>
        <end position="10"/>
    </location>
</feature>
<dbReference type="AlphaFoldDB" id="S5V978"/>
<dbReference type="STRING" id="1214242.B446_24340"/>
<dbReference type="KEGG" id="sci:B446_24340"/>
<accession>S5V978</accession>
<feature type="region of interest" description="Disordered" evidence="1">
    <location>
        <begin position="186"/>
        <end position="218"/>
    </location>
</feature>
<dbReference type="EMBL" id="CP006259">
    <property type="protein sequence ID" value="AGS71679.1"/>
    <property type="molecule type" value="Genomic_DNA"/>
</dbReference>
<feature type="domain" description="DUF3152" evidence="2">
    <location>
        <begin position="234"/>
        <end position="417"/>
    </location>
</feature>
<reference evidence="3 4" key="2">
    <citation type="journal article" date="2013" name="J. Biotechnol.">
        <title>Complete genome sequence of the kirromycin producer Streptomyces collinus Tu 365 consisting of a linear chromosome and two linear plasmids.</title>
        <authorList>
            <person name="Ruckert C."/>
            <person name="Szczepanowski R."/>
            <person name="Albersmeier A."/>
            <person name="Goesmann A."/>
            <person name="Iftime D."/>
            <person name="Musiol E.M."/>
            <person name="Blin K."/>
            <person name="Wohlleben W."/>
            <person name="Puhler A."/>
            <person name="Kalinowski J."/>
            <person name="Weber T."/>
        </authorList>
    </citation>
    <scope>NUCLEOTIDE SEQUENCE [LARGE SCALE GENOMIC DNA]</scope>
    <source>
        <strain evidence="4">DSM 40733 / Tue 365</strain>
    </source>
</reference>
<evidence type="ECO:0000313" key="4">
    <source>
        <dbReference type="Proteomes" id="UP000015423"/>
    </source>
</evidence>
<name>S5V978_STRC3</name>
<dbReference type="PATRIC" id="fig|1214242.5.peg.4984"/>
<dbReference type="SUPFAM" id="SSF55486">
    <property type="entry name" value="Metalloproteases ('zincins'), catalytic domain"/>
    <property type="match status" value="1"/>
</dbReference>
<gene>
    <name evidence="3" type="ORF">B446_24340</name>
</gene>
<evidence type="ECO:0000259" key="2">
    <source>
        <dbReference type="Pfam" id="PF11350"/>
    </source>
</evidence>
<feature type="region of interest" description="Disordered" evidence="1">
    <location>
        <begin position="1"/>
        <end position="159"/>
    </location>
</feature>
<sequence>MPRLPAQAARRAPEGTPAHGIPRLPDGTPARGVPRVGGGPATRGGHPQQREPGGGWGEFTGSAGADTAPGPRKGPAGTGPVLPRQRQGGRRRSDGGPRQEYLDAFEEDGDVLAPRPGAGGSRRPGVPGARPPHDAGERPQGGGGDGAPPASVPAQRGGNKGRAFTGIAAAAVTTVLAVVVAGQVADSHGGGTRAQSATGQARDARAPGQGAPSAAQDAAPLTYEQKMDRTYPLAATLKASGKFEAVPGADKAPGKGQKYTYRVDVEQGLGLDGALFAEAVQKTLNDDRSWGHGGTRTFERVSSGKPDFVVTLASPGTTAKWCAKSGLDTTEDNVSCDSASTERVMINAYRWAQGSKTYGDKIHAYRQMLINHEVGHRLGHGHVTCQKNGELAPVMQQQTKFLDHDGIHCLPNPWPYPRS</sequence>
<dbReference type="HOGENOM" id="CLU_037318_2_0_11"/>